<evidence type="ECO:0000313" key="2">
    <source>
        <dbReference type="EMBL" id="GAJ01121.1"/>
    </source>
</evidence>
<comment type="caution">
    <text evidence="2">The sequence shown here is derived from an EMBL/GenBank/DDBJ whole genome shotgun (WGS) entry which is preliminary data.</text>
</comment>
<feature type="non-terminal residue" evidence="2">
    <location>
        <position position="211"/>
    </location>
</feature>
<feature type="domain" description="Anti-CBASS protein Acb1-like N-terminal" evidence="1">
    <location>
        <begin position="3"/>
        <end position="210"/>
    </location>
</feature>
<reference evidence="2" key="1">
    <citation type="journal article" date="2014" name="Front. Microbiol.">
        <title>High frequency of phylogenetically diverse reductive dehalogenase-homologous genes in deep subseafloor sedimentary metagenomes.</title>
        <authorList>
            <person name="Kawai M."/>
            <person name="Futagami T."/>
            <person name="Toyoda A."/>
            <person name="Takaki Y."/>
            <person name="Nishi S."/>
            <person name="Hori S."/>
            <person name="Arai W."/>
            <person name="Tsubouchi T."/>
            <person name="Morono Y."/>
            <person name="Uchiyama I."/>
            <person name="Ito T."/>
            <person name="Fujiyama A."/>
            <person name="Inagaki F."/>
            <person name="Takami H."/>
        </authorList>
    </citation>
    <scope>NUCLEOTIDE SEQUENCE</scope>
    <source>
        <strain evidence="2">Expedition CK06-06</strain>
    </source>
</reference>
<name>X1UML2_9ZZZZ</name>
<evidence type="ECO:0000259" key="1">
    <source>
        <dbReference type="Pfam" id="PF06381"/>
    </source>
</evidence>
<dbReference type="AlphaFoldDB" id="X1UML2"/>
<protein>
    <recommendedName>
        <fullName evidence="1">Anti-CBASS protein Acb1-like N-terminal domain-containing protein</fullName>
    </recommendedName>
</protein>
<organism evidence="2">
    <name type="scientific">marine sediment metagenome</name>
    <dbReference type="NCBI Taxonomy" id="412755"/>
    <lineage>
        <taxon>unclassified sequences</taxon>
        <taxon>metagenomes</taxon>
        <taxon>ecological metagenomes</taxon>
    </lineage>
</organism>
<dbReference type="EMBL" id="BARW01021280">
    <property type="protein sequence ID" value="GAJ01121.1"/>
    <property type="molecule type" value="Genomic_DNA"/>
</dbReference>
<sequence length="211" mass="23536">MYQAHEERLSWVDGTYLPDHLKIENWGAGDSVLERVQEALRAYGSSVQSLSATIQDFVTKVLKIENMDDLLEENEAELEYRVRMADARSSIHGTAVVGPEEEIYKISTPITGLPASIVILMDTVSAAANTPKSKLFGNMTGTLGSSSGKYDRANWDNQVETFQNEICTPIIEDDMRFASAILGVNFDDLKLEWVDVKEKGEKETAETRKLN</sequence>
<dbReference type="InterPro" id="IPR024459">
    <property type="entry name" value="Acb1-like_N"/>
</dbReference>
<proteinExistence type="predicted"/>
<dbReference type="Pfam" id="PF06381">
    <property type="entry name" value="Phage_portal_3"/>
    <property type="match status" value="1"/>
</dbReference>
<accession>X1UML2</accession>
<gene>
    <name evidence="2" type="ORF">S12H4_35781</name>
</gene>